<evidence type="ECO:0000313" key="2">
    <source>
        <dbReference type="EMBL" id="CCE70932.1"/>
    </source>
</evidence>
<feature type="transmembrane region" description="Helical" evidence="1">
    <location>
        <begin position="15"/>
        <end position="36"/>
    </location>
</feature>
<gene>
    <name evidence="2" type="ordered locus">PAB0981</name>
</gene>
<evidence type="ECO:0008006" key="4">
    <source>
        <dbReference type="Google" id="ProtNLM"/>
    </source>
</evidence>
<dbReference type="EMBL" id="HE613800">
    <property type="protein sequence ID" value="CCE70932.1"/>
    <property type="molecule type" value="Genomic_DNA"/>
</dbReference>
<dbReference type="AlphaFoldDB" id="G8ZIP9"/>
<name>G8ZIP9_PYRAB</name>
<dbReference type="Proteomes" id="UP000009139">
    <property type="component" value="Chromosome"/>
</dbReference>
<keyword evidence="1" id="KW-1133">Transmembrane helix</keyword>
<proteinExistence type="predicted"/>
<keyword evidence="1" id="KW-0812">Transmembrane</keyword>
<reference evidence="2 3" key="1">
    <citation type="journal article" date="2012" name="Curr. Microbiol.">
        <title>Re-annotation of two hyperthermophilic archaea Pyrococcus abyssi GE5 and Pyrococcus furiosus DSM 3638.</title>
        <authorList>
            <person name="Gao J."/>
            <person name="Wang J."/>
        </authorList>
    </citation>
    <scope>GENOME REANNOTATION</scope>
    <source>
        <strain evidence="3">GE5 / Orsay</strain>
    </source>
</reference>
<sequence>MGGSVDQEMEKVNRYLLAIFGLVATFGLVLGVGANFRDYNASRSVHWDIVADDSELIDLTPIQNYSYIDENGKLVIDFSPGNPNYPGYGNGVSPSSEYNFDEVFGVSNHLWENLPIVVEINSTNSHIELYGADGNVYSAYDGNLASASDSARDWVCFVVQPEDMVKVGMDLSANGDSPGDTWTGSLKIRAYRLGTEPAYLVGKCGQGPI</sequence>
<keyword evidence="1" id="KW-0472">Membrane</keyword>
<evidence type="ECO:0000256" key="1">
    <source>
        <dbReference type="SAM" id="Phobius"/>
    </source>
</evidence>
<dbReference type="Pfam" id="PF06510">
    <property type="entry name" value="DUF1102"/>
    <property type="match status" value="1"/>
</dbReference>
<comment type="miscellaneous">
    <text evidence="2">The sequence shown here is derived from an EMBL/GenBank/DDBJ third party annotation (TPA) entry.</text>
</comment>
<dbReference type="InterPro" id="IPR009482">
    <property type="entry name" value="DUF1102"/>
</dbReference>
<evidence type="ECO:0000313" key="3">
    <source>
        <dbReference type="Proteomes" id="UP000009139"/>
    </source>
</evidence>
<protein>
    <recommendedName>
        <fullName evidence="4">DUF1102 domain-containing protein</fullName>
    </recommendedName>
</protein>
<organism evidence="2 3">
    <name type="scientific">Pyrococcus abyssi (strain GE5 / Orsay)</name>
    <dbReference type="NCBI Taxonomy" id="272844"/>
    <lineage>
        <taxon>Archaea</taxon>
        <taxon>Methanobacteriati</taxon>
        <taxon>Methanobacteriota</taxon>
        <taxon>Thermococci</taxon>
        <taxon>Thermococcales</taxon>
        <taxon>Thermococcaceae</taxon>
        <taxon>Pyrococcus</taxon>
    </lineage>
</organism>
<accession>G8ZIP9</accession>